<gene>
    <name evidence="1" type="ORF">RRG08_046910</name>
</gene>
<proteinExistence type="predicted"/>
<reference evidence="1" key="1">
    <citation type="journal article" date="2023" name="G3 (Bethesda)">
        <title>A reference genome for the long-term kleptoplast-retaining sea slug Elysia crispata morphotype clarki.</title>
        <authorList>
            <person name="Eastman K.E."/>
            <person name="Pendleton A.L."/>
            <person name="Shaikh M.A."/>
            <person name="Suttiyut T."/>
            <person name="Ogas R."/>
            <person name="Tomko P."/>
            <person name="Gavelis G."/>
            <person name="Widhalm J.R."/>
            <person name="Wisecaver J.H."/>
        </authorList>
    </citation>
    <scope>NUCLEOTIDE SEQUENCE</scope>
    <source>
        <strain evidence="1">ECLA1</strain>
    </source>
</reference>
<sequence length="84" mass="9665">MKPDSVIKVDLEEEALHPYTHHLKFISVTRGPGRSCFLILYWQLYLEDKSIIPVAAQNDNQTDDDKRQKAAVPWHVNETGNCTK</sequence>
<comment type="caution">
    <text evidence="1">The sequence shown here is derived from an EMBL/GenBank/DDBJ whole genome shotgun (WGS) entry which is preliminary data.</text>
</comment>
<evidence type="ECO:0000313" key="1">
    <source>
        <dbReference type="EMBL" id="KAK3769805.1"/>
    </source>
</evidence>
<dbReference type="AlphaFoldDB" id="A0AAE0ZIC5"/>
<name>A0AAE0ZIC5_9GAST</name>
<accession>A0AAE0ZIC5</accession>
<dbReference type="Proteomes" id="UP001283361">
    <property type="component" value="Unassembled WGS sequence"/>
</dbReference>
<evidence type="ECO:0000313" key="2">
    <source>
        <dbReference type="Proteomes" id="UP001283361"/>
    </source>
</evidence>
<keyword evidence="2" id="KW-1185">Reference proteome</keyword>
<organism evidence="1 2">
    <name type="scientific">Elysia crispata</name>
    <name type="common">lettuce slug</name>
    <dbReference type="NCBI Taxonomy" id="231223"/>
    <lineage>
        <taxon>Eukaryota</taxon>
        <taxon>Metazoa</taxon>
        <taxon>Spiralia</taxon>
        <taxon>Lophotrochozoa</taxon>
        <taxon>Mollusca</taxon>
        <taxon>Gastropoda</taxon>
        <taxon>Heterobranchia</taxon>
        <taxon>Euthyneura</taxon>
        <taxon>Panpulmonata</taxon>
        <taxon>Sacoglossa</taxon>
        <taxon>Placobranchoidea</taxon>
        <taxon>Plakobranchidae</taxon>
        <taxon>Elysia</taxon>
    </lineage>
</organism>
<protein>
    <submittedName>
        <fullName evidence="1">Uncharacterized protein</fullName>
    </submittedName>
</protein>
<dbReference type="EMBL" id="JAWDGP010003890">
    <property type="protein sequence ID" value="KAK3769805.1"/>
    <property type="molecule type" value="Genomic_DNA"/>
</dbReference>